<dbReference type="EMBL" id="CP113524">
    <property type="protein sequence ID" value="WAJ23497.1"/>
    <property type="molecule type" value="Genomic_DNA"/>
</dbReference>
<protein>
    <submittedName>
        <fullName evidence="2">TolC family protein</fullName>
    </submittedName>
</protein>
<feature type="chain" id="PRO_5045307515" evidence="1">
    <location>
        <begin position="26"/>
        <end position="406"/>
    </location>
</feature>
<dbReference type="RefSeq" id="WP_268114911.1">
    <property type="nucleotide sequence ID" value="NZ_CP113524.1"/>
</dbReference>
<dbReference type="SUPFAM" id="SSF56954">
    <property type="entry name" value="Outer membrane efflux proteins (OEP)"/>
    <property type="match status" value="1"/>
</dbReference>
<keyword evidence="3" id="KW-1185">Reference proteome</keyword>
<evidence type="ECO:0000256" key="1">
    <source>
        <dbReference type="SAM" id="SignalP"/>
    </source>
</evidence>
<reference evidence="2" key="1">
    <citation type="submission" date="2022-11" db="EMBL/GenBank/DDBJ databases">
        <title>Lacrimispora xylanolytica sy1, complete genome.</title>
        <authorList>
            <person name="Choi S."/>
        </authorList>
    </citation>
    <scope>NUCLEOTIDE SEQUENCE</scope>
    <source>
        <strain evidence="2">Sy1</strain>
    </source>
</reference>
<keyword evidence="1" id="KW-0732">Signal</keyword>
<evidence type="ECO:0000313" key="2">
    <source>
        <dbReference type="EMBL" id="WAJ23497.1"/>
    </source>
</evidence>
<evidence type="ECO:0000313" key="3">
    <source>
        <dbReference type="Proteomes" id="UP001163115"/>
    </source>
</evidence>
<gene>
    <name evidence="2" type="ORF">OW255_18340</name>
</gene>
<proteinExistence type="predicted"/>
<dbReference type="Gene3D" id="1.20.1600.10">
    <property type="entry name" value="Outer membrane efflux proteins (OEP)"/>
    <property type="match status" value="1"/>
</dbReference>
<sequence length="406" mass="44430">MRNNKVWPICLAALLTASSVLPAYGAVGPGQAEKPIPEGITAEQWNGLNDNTIEFEELSNLVRYYNPDLQNLVNSINANVENLEYVYGELTGIEMKDNIKNLEDQAKALKPTGVTDENGIPMYQILEGTVKGIKSNTEKMQRTIKKLKQPNSAINSGITEASRKYEYYADQIMIGYNSAVANQALLQKATELSNSAYEAQQLGLTIGTATQTDVLSAKKELLSAQSSLLSLNHTVDGLRRSLGLMTGYSADASPEIGGLPELDMQQITAIDLEADTAKAIGNNYELIKTRRTNSNKTTVGIAQKQADVSEGEQNVAVTMQSFYQNLKQAKTAYEAALTSFEKAGLDKGKAERSFQMGMLSKITYLQTQMGYLQTEGAKESAYSELYQAYTTYQWAVKGVIIDSGNQ</sequence>
<feature type="signal peptide" evidence="1">
    <location>
        <begin position="1"/>
        <end position="25"/>
    </location>
</feature>
<accession>A0ABY7A9Z2</accession>
<organism evidence="2 3">
    <name type="scientific">Lacrimispora xylanolytica</name>
    <dbReference type="NCBI Taxonomy" id="29375"/>
    <lineage>
        <taxon>Bacteria</taxon>
        <taxon>Bacillati</taxon>
        <taxon>Bacillota</taxon>
        <taxon>Clostridia</taxon>
        <taxon>Lachnospirales</taxon>
        <taxon>Lachnospiraceae</taxon>
        <taxon>Lacrimispora</taxon>
    </lineage>
</organism>
<dbReference type="Proteomes" id="UP001163115">
    <property type="component" value="Chromosome"/>
</dbReference>
<name>A0ABY7A9Z2_9FIRM</name>